<feature type="transmembrane region" description="Helical" evidence="1">
    <location>
        <begin position="140"/>
        <end position="161"/>
    </location>
</feature>
<keyword evidence="1" id="KW-0472">Membrane</keyword>
<evidence type="ECO:0000313" key="3">
    <source>
        <dbReference type="Proteomes" id="UP000001420"/>
    </source>
</evidence>
<evidence type="ECO:0000313" key="2">
    <source>
        <dbReference type="EMBL" id="AAP99543.1"/>
    </source>
</evidence>
<dbReference type="KEGG" id="pma:Pro_0498"/>
<dbReference type="InterPro" id="IPR021499">
    <property type="entry name" value="DUF3153"/>
</dbReference>
<name>Q7VD85_PROMA</name>
<reference evidence="2 3" key="1">
    <citation type="journal article" date="2003" name="Proc. Natl. Acad. Sci. U.S.A.">
        <title>Genome sequence of the cyanobacterium Prochlorococcus marinus SS120, a nearly minimal oxyphototrophic genome.</title>
        <authorList>
            <person name="Dufresne A."/>
            <person name="Salanoubat M."/>
            <person name="Partensky F."/>
            <person name="Artiguenave F."/>
            <person name="Axmann I.M."/>
            <person name="Barbe V."/>
            <person name="Duprat S."/>
            <person name="Galperin M.Y."/>
            <person name="Koonin E.V."/>
            <person name="Le Gall F."/>
            <person name="Makarova K.S."/>
            <person name="Ostrowski M."/>
            <person name="Oztas S."/>
            <person name="Robert C."/>
            <person name="Rogozin I.B."/>
            <person name="Scanlan D.J."/>
            <person name="Tandeau de Marsac N."/>
            <person name="Weissenbach J."/>
            <person name="Wincker P."/>
            <person name="Wolf Y.I."/>
            <person name="Hess W.R."/>
        </authorList>
    </citation>
    <scope>NUCLEOTIDE SEQUENCE [LARGE SCALE GENOMIC DNA]</scope>
    <source>
        <strain evidence="3">SARG / CCMP1375 / SS120</strain>
    </source>
</reference>
<dbReference type="OrthoDB" id="458293at2"/>
<keyword evidence="1" id="KW-1133">Transmembrane helix</keyword>
<proteinExistence type="predicted"/>
<dbReference type="PATRIC" id="fig|167539.5.peg.511"/>
<keyword evidence="3" id="KW-1185">Reference proteome</keyword>
<gene>
    <name evidence="2" type="ordered locus">Pro_0498</name>
</gene>
<accession>Q7VD85</accession>
<dbReference type="HOGENOM" id="CLU_760448_0_0_3"/>
<dbReference type="EnsemblBacteria" id="AAP99543">
    <property type="protein sequence ID" value="AAP99543"/>
    <property type="gene ID" value="Pro_0498"/>
</dbReference>
<keyword evidence="1" id="KW-0812">Transmembrane</keyword>
<evidence type="ECO:0000256" key="1">
    <source>
        <dbReference type="SAM" id="Phobius"/>
    </source>
</evidence>
<dbReference type="Pfam" id="PF11353">
    <property type="entry name" value="DUF3153"/>
    <property type="match status" value="1"/>
</dbReference>
<dbReference type="Proteomes" id="UP000001420">
    <property type="component" value="Chromosome"/>
</dbReference>
<feature type="transmembrane region" description="Helical" evidence="1">
    <location>
        <begin position="333"/>
        <end position="353"/>
    </location>
</feature>
<dbReference type="AlphaFoldDB" id="Q7VD85"/>
<dbReference type="STRING" id="167539.Pro_0498"/>
<dbReference type="EMBL" id="AE017126">
    <property type="protein sequence ID" value="AAP99543.1"/>
    <property type="molecule type" value="Genomic_DNA"/>
</dbReference>
<dbReference type="eggNOG" id="COG0457">
    <property type="taxonomic scope" value="Bacteria"/>
</dbReference>
<protein>
    <submittedName>
        <fullName evidence="2">Uncharacterized membrane protein</fullName>
    </submittedName>
</protein>
<dbReference type="RefSeq" id="WP_011124652.1">
    <property type="nucleotide sequence ID" value="NC_005042.1"/>
</dbReference>
<organism evidence="2 3">
    <name type="scientific">Prochlorococcus marinus (strain SARG / CCMP1375 / SS120)</name>
    <dbReference type="NCBI Taxonomy" id="167539"/>
    <lineage>
        <taxon>Bacteria</taxon>
        <taxon>Bacillati</taxon>
        <taxon>Cyanobacteriota</taxon>
        <taxon>Cyanophyceae</taxon>
        <taxon>Synechococcales</taxon>
        <taxon>Prochlorococcaceae</taxon>
        <taxon>Prochlorococcus</taxon>
    </lineage>
</organism>
<sequence>MSRKATLKTAEDALASGQYRECLLILESCLKDDPLTSKKGGQIGILMTTAFIGQGDSQKAISICETLLKHKDDSIRQHAKYLISILNSPKLERPSEWSINIPVLDLDNEITKSIKSNNKNIDHQKHPDIPATGITKNPGLGFTFFTTIILFLLTILLSGCVQFKTNIKIIGPDRIKLSWEISSNSNQLLPWQEKLQEGFRGISPQANISSNKNGKQLFEVPSLSSNDADILLQNIISIAANAAGFEAPSSSIHLTERNLLIGIDQQLDLNIDLRDFPDIPNLNLAIFLDPASSKNNPKGNPVKPILLDNNLKWELQNGEINKLFLHRWQWSRLGLGTLLIILIMGFSMILQTLKLKMGFGFPELPP</sequence>